<dbReference type="InterPro" id="IPR050582">
    <property type="entry name" value="HAD-like_SerB"/>
</dbReference>
<evidence type="ECO:0000256" key="4">
    <source>
        <dbReference type="ARBA" id="ARBA00012640"/>
    </source>
</evidence>
<dbReference type="PANTHER" id="PTHR43344:SF2">
    <property type="entry name" value="PHOSPHOSERINE PHOSPHATASE"/>
    <property type="match status" value="1"/>
</dbReference>
<evidence type="ECO:0000256" key="12">
    <source>
        <dbReference type="ARBA" id="ARBA00048138"/>
    </source>
</evidence>
<protein>
    <recommendedName>
        <fullName evidence="5">Phosphoserine phosphatase</fullName>
        <ecNumber evidence="4">3.1.3.3</ecNumber>
    </recommendedName>
    <alternativeName>
        <fullName evidence="11">O-phosphoserine phosphohydrolase</fullName>
    </alternativeName>
</protein>
<keyword evidence="8" id="KW-0378">Hydrolase</keyword>
<dbReference type="EC" id="3.1.3.3" evidence="4"/>
<reference evidence="14 15" key="1">
    <citation type="submission" date="2019-08" db="EMBL/GenBank/DDBJ databases">
        <title>Hyperibacter terrae gen. nov., sp. nov. and Hyperibacter viscosus sp. nov., two new members in the family Rhodospirillaceae isolated from the rhizosphere of Hypericum perforatum.</title>
        <authorList>
            <person name="Noviana Z."/>
        </authorList>
    </citation>
    <scope>NUCLEOTIDE SEQUENCE [LARGE SCALE GENOMIC DNA]</scope>
    <source>
        <strain evidence="14 15">R5913</strain>
    </source>
</reference>
<dbReference type="NCBIfam" id="TIGR01488">
    <property type="entry name" value="HAD-SF-IB"/>
    <property type="match status" value="1"/>
</dbReference>
<dbReference type="Gene3D" id="3.40.50.1000">
    <property type="entry name" value="HAD superfamily/HAD-like"/>
    <property type="match status" value="1"/>
</dbReference>
<dbReference type="GO" id="GO:0000287">
    <property type="term" value="F:magnesium ion binding"/>
    <property type="evidence" value="ECO:0007669"/>
    <property type="project" value="TreeGrafter"/>
</dbReference>
<dbReference type="SFLD" id="SFLDS00003">
    <property type="entry name" value="Haloacid_Dehalogenase"/>
    <property type="match status" value="1"/>
</dbReference>
<evidence type="ECO:0000256" key="7">
    <source>
        <dbReference type="ARBA" id="ARBA00022723"/>
    </source>
</evidence>
<dbReference type="NCBIfam" id="TIGR00338">
    <property type="entry name" value="serB"/>
    <property type="match status" value="1"/>
</dbReference>
<comment type="catalytic activity">
    <reaction evidence="12">
        <text>O-phospho-L-serine + H2O = L-serine + phosphate</text>
        <dbReference type="Rhea" id="RHEA:21208"/>
        <dbReference type="ChEBI" id="CHEBI:15377"/>
        <dbReference type="ChEBI" id="CHEBI:33384"/>
        <dbReference type="ChEBI" id="CHEBI:43474"/>
        <dbReference type="ChEBI" id="CHEBI:57524"/>
        <dbReference type="EC" id="3.1.3.3"/>
    </reaction>
</comment>
<evidence type="ECO:0000256" key="5">
    <source>
        <dbReference type="ARBA" id="ARBA00015196"/>
    </source>
</evidence>
<dbReference type="PANTHER" id="PTHR43344">
    <property type="entry name" value="PHOSPHOSERINE PHOSPHATASE"/>
    <property type="match status" value="1"/>
</dbReference>
<comment type="cofactor">
    <cofactor evidence="1">
        <name>Mg(2+)</name>
        <dbReference type="ChEBI" id="CHEBI:18420"/>
    </cofactor>
</comment>
<evidence type="ECO:0000256" key="13">
    <source>
        <dbReference type="ARBA" id="ARBA00048523"/>
    </source>
</evidence>
<dbReference type="InterPro" id="IPR004469">
    <property type="entry name" value="PSP"/>
</dbReference>
<keyword evidence="6" id="KW-0028">Amino-acid biosynthesis</keyword>
<evidence type="ECO:0000313" key="15">
    <source>
        <dbReference type="Proteomes" id="UP000326202"/>
    </source>
</evidence>
<dbReference type="Proteomes" id="UP000326202">
    <property type="component" value="Chromosome"/>
</dbReference>
<evidence type="ECO:0000256" key="9">
    <source>
        <dbReference type="ARBA" id="ARBA00022842"/>
    </source>
</evidence>
<sequence length="297" mass="31087">MRSVLTLIAATPGALRDDALTAARDALLGLGAGVGAADWLAPGQAFDLPFENVEAAQAERALRERFAGAAFDLAAQPAQNRRKRLLVADMESTIITRELLNELAVIAGIGPQIIPITERSMRGEIDFAQSLRERVALLKGLPVSLLDRVAALIEPTPGARALVQTMRAHGAYTALVSGGFDCFTGLAAKLVGMDEDRANHLVIDGEGLAGRVSEPILDPAAKKNSLLEIAAARGIAAADAAAIGDGANDIPMLLTAGLGAAFRGKPAVAAAARFRLDHADLTGLLYLQGYHANEFRE</sequence>
<keyword evidence="9" id="KW-0460">Magnesium</keyword>
<evidence type="ECO:0000256" key="10">
    <source>
        <dbReference type="ARBA" id="ARBA00023299"/>
    </source>
</evidence>
<dbReference type="KEGG" id="htq:FRZ44_51770"/>
<evidence type="ECO:0000313" key="14">
    <source>
        <dbReference type="EMBL" id="QEX19862.1"/>
    </source>
</evidence>
<keyword evidence="7" id="KW-0479">Metal-binding</keyword>
<dbReference type="SUPFAM" id="SSF56784">
    <property type="entry name" value="HAD-like"/>
    <property type="match status" value="1"/>
</dbReference>
<dbReference type="GO" id="GO:0036424">
    <property type="term" value="F:L-phosphoserine phosphatase activity"/>
    <property type="evidence" value="ECO:0007669"/>
    <property type="project" value="InterPro"/>
</dbReference>
<dbReference type="SFLD" id="SFLDG01136">
    <property type="entry name" value="C1.6:_Phosphoserine_Phosphatas"/>
    <property type="match status" value="1"/>
</dbReference>
<comment type="pathway">
    <text evidence="2">Amino-acid biosynthesis; L-serine biosynthesis; L-serine from 3-phospho-D-glycerate: step 3/3.</text>
</comment>
<evidence type="ECO:0000256" key="6">
    <source>
        <dbReference type="ARBA" id="ARBA00022605"/>
    </source>
</evidence>
<dbReference type="InterPro" id="IPR036412">
    <property type="entry name" value="HAD-like_sf"/>
</dbReference>
<keyword evidence="10" id="KW-0718">Serine biosynthesis</keyword>
<accession>A0A5J6MQA6</accession>
<gene>
    <name evidence="14" type="primary">serB</name>
    <name evidence="14" type="ORF">FRZ44_51770</name>
</gene>
<evidence type="ECO:0000256" key="3">
    <source>
        <dbReference type="ARBA" id="ARBA00009184"/>
    </source>
</evidence>
<dbReference type="Pfam" id="PF12710">
    <property type="entry name" value="HAD"/>
    <property type="match status" value="1"/>
</dbReference>
<evidence type="ECO:0000256" key="11">
    <source>
        <dbReference type="ARBA" id="ARBA00031693"/>
    </source>
</evidence>
<evidence type="ECO:0000256" key="2">
    <source>
        <dbReference type="ARBA" id="ARBA00005135"/>
    </source>
</evidence>
<dbReference type="GO" id="GO:0006564">
    <property type="term" value="P:L-serine biosynthetic process"/>
    <property type="evidence" value="ECO:0007669"/>
    <property type="project" value="UniProtKB-KW"/>
</dbReference>
<evidence type="ECO:0000256" key="1">
    <source>
        <dbReference type="ARBA" id="ARBA00001946"/>
    </source>
</evidence>
<evidence type="ECO:0000256" key="8">
    <source>
        <dbReference type="ARBA" id="ARBA00022801"/>
    </source>
</evidence>
<name>A0A5J6MQA6_9PROT</name>
<dbReference type="UniPathway" id="UPA00135">
    <property type="reaction ID" value="UER00198"/>
</dbReference>
<organism evidence="14 15">
    <name type="scientific">Hypericibacter terrae</name>
    <dbReference type="NCBI Taxonomy" id="2602015"/>
    <lineage>
        <taxon>Bacteria</taxon>
        <taxon>Pseudomonadati</taxon>
        <taxon>Pseudomonadota</taxon>
        <taxon>Alphaproteobacteria</taxon>
        <taxon>Rhodospirillales</taxon>
        <taxon>Dongiaceae</taxon>
        <taxon>Hypericibacter</taxon>
    </lineage>
</organism>
<keyword evidence="15" id="KW-1185">Reference proteome</keyword>
<dbReference type="SFLD" id="SFLDG01137">
    <property type="entry name" value="C1.6.1:_Phosphoserine_Phosphat"/>
    <property type="match status" value="1"/>
</dbReference>
<dbReference type="EMBL" id="CP042906">
    <property type="protein sequence ID" value="QEX19862.1"/>
    <property type="molecule type" value="Genomic_DNA"/>
</dbReference>
<comment type="catalytic activity">
    <reaction evidence="13">
        <text>O-phospho-D-serine + H2O = D-serine + phosphate</text>
        <dbReference type="Rhea" id="RHEA:24873"/>
        <dbReference type="ChEBI" id="CHEBI:15377"/>
        <dbReference type="ChEBI" id="CHEBI:35247"/>
        <dbReference type="ChEBI" id="CHEBI:43474"/>
        <dbReference type="ChEBI" id="CHEBI:58680"/>
        <dbReference type="EC" id="3.1.3.3"/>
    </reaction>
</comment>
<dbReference type="AlphaFoldDB" id="A0A5J6MQA6"/>
<proteinExistence type="inferred from homology"/>
<dbReference type="RefSeq" id="WP_151179884.1">
    <property type="nucleotide sequence ID" value="NZ_CP042906.1"/>
</dbReference>
<comment type="similarity">
    <text evidence="3">Belongs to the HAD-like hydrolase superfamily. SerB family.</text>
</comment>
<dbReference type="OrthoDB" id="9792539at2"/>
<dbReference type="SFLD" id="SFLDF00029">
    <property type="entry name" value="phosphoserine_phosphatase"/>
    <property type="match status" value="1"/>
</dbReference>
<dbReference type="InterPro" id="IPR023214">
    <property type="entry name" value="HAD_sf"/>
</dbReference>
<dbReference type="GO" id="GO:0005737">
    <property type="term" value="C:cytoplasm"/>
    <property type="evidence" value="ECO:0007669"/>
    <property type="project" value="TreeGrafter"/>
</dbReference>